<sequence>MPVRPLMEQHEQTAQLCDFCRNINFEALRTPLVSDIPALKQGTVDTTRYPFKVKDEQENATKATYLGTLGALLQRVATGNCRLCYLFGKVLVHHGAHWHLERRPERHCFASPNYHGQFRFKSRENAFVTTRLSLTTEAATPNPVGHDVQKDGLYYDEGLYFALQACNPGATSVRVDERFVDPRPGADMMIYGGRRRELVLDLGWVRRWIAICQDRHGVGCEEHDVDPGHRFGKVRFIDVKQRCIVTLADTCLSDHRYVALSYVWGGPQAVKLELSNMERLAKQDALRAGALPHTLDDAILLTDSLGFQYLWVDALCIIQDDDGDKKMQIGGMSQIYGCAFLTVIAASAGSVDGGLPGLRPGTRFQEQEEIMVIAPQNEDKQSGSKKRPGLSLMTTLQPLTNRGSHLLEDAVWNSRGWTLQERVLSRRVLIFMHEQVYWICRQGIFCEESYFEHEAMPFNRYSTNAAELMLRRPARSSHEASDDEDRRFWAKYKTLVVSYSRRTFAYPGDVADGFLAILQGLSRLSREEFTWGLPRSHFEQGLFWNTFAGVRRRESLSTLPMTSMQRKVQFPSWSWMGWLGELTINIGDERFEPDLDAEIPEILCFEHHHHPLRLERVRRTAAAYDWLRQQDLPSWKAGHDQPVELADLTSSLPQLPDIPETLVLFFWTSSAFFTVVTNHGTPASSLMNTSGDVVGSVKPTPPENDHTTSEGQRLGQYEFIVIGSSRSTYPGADPVLLVLQIEWRQGIAYRVNFGEVKERYWEAAPHTWKLIALG</sequence>
<dbReference type="PANTHER" id="PTHR33112">
    <property type="entry name" value="DOMAIN PROTEIN, PUTATIVE-RELATED"/>
    <property type="match status" value="1"/>
</dbReference>
<organism evidence="2 3">
    <name type="scientific">Parathielavia appendiculata</name>
    <dbReference type="NCBI Taxonomy" id="2587402"/>
    <lineage>
        <taxon>Eukaryota</taxon>
        <taxon>Fungi</taxon>
        <taxon>Dikarya</taxon>
        <taxon>Ascomycota</taxon>
        <taxon>Pezizomycotina</taxon>
        <taxon>Sordariomycetes</taxon>
        <taxon>Sordariomycetidae</taxon>
        <taxon>Sordariales</taxon>
        <taxon>Chaetomiaceae</taxon>
        <taxon>Parathielavia</taxon>
    </lineage>
</organism>
<evidence type="ECO:0000313" key="3">
    <source>
        <dbReference type="Proteomes" id="UP001302602"/>
    </source>
</evidence>
<dbReference type="InterPro" id="IPR010730">
    <property type="entry name" value="HET"/>
</dbReference>
<proteinExistence type="predicted"/>
<dbReference type="GeneID" id="87826907"/>
<comment type="caution">
    <text evidence="2">The sequence shown here is derived from an EMBL/GenBank/DDBJ whole genome shotgun (WGS) entry which is preliminary data.</text>
</comment>
<dbReference type="Proteomes" id="UP001302602">
    <property type="component" value="Unassembled WGS sequence"/>
</dbReference>
<name>A0AAN6TUV7_9PEZI</name>
<protein>
    <submittedName>
        <fullName evidence="2">HET-domain-containing protein</fullName>
    </submittedName>
</protein>
<dbReference type="AlphaFoldDB" id="A0AAN6TUV7"/>
<dbReference type="Pfam" id="PF06985">
    <property type="entry name" value="HET"/>
    <property type="match status" value="1"/>
</dbReference>
<dbReference type="EMBL" id="MU853239">
    <property type="protein sequence ID" value="KAK4120421.1"/>
    <property type="molecule type" value="Genomic_DNA"/>
</dbReference>
<evidence type="ECO:0000259" key="1">
    <source>
        <dbReference type="Pfam" id="PF06985"/>
    </source>
</evidence>
<keyword evidence="3" id="KW-1185">Reference proteome</keyword>
<gene>
    <name evidence="2" type="ORF">N657DRAFT_603090</name>
</gene>
<feature type="domain" description="Heterokaryon incompatibility" evidence="1">
    <location>
        <begin position="257"/>
        <end position="421"/>
    </location>
</feature>
<reference evidence="2" key="2">
    <citation type="submission" date="2023-05" db="EMBL/GenBank/DDBJ databases">
        <authorList>
            <consortium name="Lawrence Berkeley National Laboratory"/>
            <person name="Steindorff A."/>
            <person name="Hensen N."/>
            <person name="Bonometti L."/>
            <person name="Westerberg I."/>
            <person name="Brannstrom I.O."/>
            <person name="Guillou S."/>
            <person name="Cros-Aarteil S."/>
            <person name="Calhoun S."/>
            <person name="Haridas S."/>
            <person name="Kuo A."/>
            <person name="Mondo S."/>
            <person name="Pangilinan J."/>
            <person name="Riley R."/>
            <person name="Labutti K."/>
            <person name="Andreopoulos B."/>
            <person name="Lipzen A."/>
            <person name="Chen C."/>
            <person name="Yanf M."/>
            <person name="Daum C."/>
            <person name="Ng V."/>
            <person name="Clum A."/>
            <person name="Ohm R."/>
            <person name="Martin F."/>
            <person name="Silar P."/>
            <person name="Natvig D."/>
            <person name="Lalanne C."/>
            <person name="Gautier V."/>
            <person name="Ament-Velasquez S.L."/>
            <person name="Kruys A."/>
            <person name="Hutchinson M.I."/>
            <person name="Powell A.J."/>
            <person name="Barry K."/>
            <person name="Miller A.N."/>
            <person name="Grigoriev I.V."/>
            <person name="Debuchy R."/>
            <person name="Gladieux P."/>
            <person name="Thoren M.H."/>
            <person name="Johannesson H."/>
        </authorList>
    </citation>
    <scope>NUCLEOTIDE SEQUENCE</scope>
    <source>
        <strain evidence="2">CBS 731.68</strain>
    </source>
</reference>
<accession>A0AAN6TUV7</accession>
<dbReference type="PANTHER" id="PTHR33112:SF14">
    <property type="entry name" value="HETEROKARYON INCOMPATIBILITY DOMAIN-CONTAINING PROTEIN"/>
    <property type="match status" value="1"/>
</dbReference>
<reference evidence="2" key="1">
    <citation type="journal article" date="2023" name="Mol. Phylogenet. Evol.">
        <title>Genome-scale phylogeny and comparative genomics of the fungal order Sordariales.</title>
        <authorList>
            <person name="Hensen N."/>
            <person name="Bonometti L."/>
            <person name="Westerberg I."/>
            <person name="Brannstrom I.O."/>
            <person name="Guillou S."/>
            <person name="Cros-Aarteil S."/>
            <person name="Calhoun S."/>
            <person name="Haridas S."/>
            <person name="Kuo A."/>
            <person name="Mondo S."/>
            <person name="Pangilinan J."/>
            <person name="Riley R."/>
            <person name="LaButti K."/>
            <person name="Andreopoulos B."/>
            <person name="Lipzen A."/>
            <person name="Chen C."/>
            <person name="Yan M."/>
            <person name="Daum C."/>
            <person name="Ng V."/>
            <person name="Clum A."/>
            <person name="Steindorff A."/>
            <person name="Ohm R.A."/>
            <person name="Martin F."/>
            <person name="Silar P."/>
            <person name="Natvig D.O."/>
            <person name="Lalanne C."/>
            <person name="Gautier V."/>
            <person name="Ament-Velasquez S.L."/>
            <person name="Kruys A."/>
            <person name="Hutchinson M.I."/>
            <person name="Powell A.J."/>
            <person name="Barry K."/>
            <person name="Miller A.N."/>
            <person name="Grigoriev I.V."/>
            <person name="Debuchy R."/>
            <person name="Gladieux P."/>
            <person name="Hiltunen Thoren M."/>
            <person name="Johannesson H."/>
        </authorList>
    </citation>
    <scope>NUCLEOTIDE SEQUENCE</scope>
    <source>
        <strain evidence="2">CBS 731.68</strain>
    </source>
</reference>
<dbReference type="RefSeq" id="XP_062644192.1">
    <property type="nucleotide sequence ID" value="XM_062790137.1"/>
</dbReference>
<evidence type="ECO:0000313" key="2">
    <source>
        <dbReference type="EMBL" id="KAK4120421.1"/>
    </source>
</evidence>